<evidence type="ECO:0000256" key="4">
    <source>
        <dbReference type="ARBA" id="ARBA00012683"/>
    </source>
</evidence>
<dbReference type="Gene3D" id="3.40.910.10">
    <property type="entry name" value="Deoxyhypusine synthase"/>
    <property type="match status" value="1"/>
</dbReference>
<comment type="pathway">
    <text evidence="2">Protein modification; eIF5A hypusination.</text>
</comment>
<protein>
    <recommendedName>
        <fullName evidence="5">Deoxyhypusine synthase</fullName>
        <ecNumber evidence="4">2.5.1.46</ecNumber>
    </recommendedName>
</protein>
<evidence type="ECO:0000256" key="2">
    <source>
        <dbReference type="ARBA" id="ARBA00005041"/>
    </source>
</evidence>
<keyword evidence="6" id="KW-0520">NAD</keyword>
<keyword evidence="10" id="KW-1185">Reference proteome</keyword>
<dbReference type="OrthoDB" id="294378at2759"/>
<evidence type="ECO:0000256" key="1">
    <source>
        <dbReference type="ARBA" id="ARBA00000952"/>
    </source>
</evidence>
<dbReference type="STRING" id="53326.A0A016UA92"/>
<organism evidence="9 10">
    <name type="scientific">Ancylostoma ceylanicum</name>
    <dbReference type="NCBI Taxonomy" id="53326"/>
    <lineage>
        <taxon>Eukaryota</taxon>
        <taxon>Metazoa</taxon>
        <taxon>Ecdysozoa</taxon>
        <taxon>Nematoda</taxon>
        <taxon>Chromadorea</taxon>
        <taxon>Rhabditida</taxon>
        <taxon>Rhabditina</taxon>
        <taxon>Rhabditomorpha</taxon>
        <taxon>Strongyloidea</taxon>
        <taxon>Ancylostomatidae</taxon>
        <taxon>Ancylostomatinae</taxon>
        <taxon>Ancylostoma</taxon>
    </lineage>
</organism>
<gene>
    <name evidence="9" type="primary">Acey_s0049.g1820</name>
    <name evidence="9" type="synonym">Acey-dhps-1</name>
    <name evidence="9" type="ORF">Y032_0049g1820</name>
</gene>
<reference evidence="10" key="1">
    <citation type="journal article" date="2015" name="Nat. Genet.">
        <title>The genome and transcriptome of the zoonotic hookworm Ancylostoma ceylanicum identify infection-specific gene families.</title>
        <authorList>
            <person name="Schwarz E.M."/>
            <person name="Hu Y."/>
            <person name="Antoshechkin I."/>
            <person name="Miller M.M."/>
            <person name="Sternberg P.W."/>
            <person name="Aroian R.V."/>
        </authorList>
    </citation>
    <scope>NUCLEOTIDE SEQUENCE</scope>
    <source>
        <strain evidence="10">HY135</strain>
    </source>
</reference>
<dbReference type="Pfam" id="PF01916">
    <property type="entry name" value="DS"/>
    <property type="match status" value="1"/>
</dbReference>
<name>A0A016UA92_9BILA</name>
<dbReference type="Proteomes" id="UP000024635">
    <property type="component" value="Unassembled WGS sequence"/>
</dbReference>
<evidence type="ECO:0000256" key="8">
    <source>
        <dbReference type="ARBA" id="ARBA00056884"/>
    </source>
</evidence>
<comment type="function">
    <text evidence="8">Catalyzes the NAD-dependent oxidative cleavage of spermidine and the subsequent transfer of the butylamine moiety of spermidine to the epsilon-amino group of a critical lysine residue of the eIF-5A precursor protein to form the intermediate deoxyhypusine residue. This is the first step of the post-translational modification of that lysine into an unusual amino acid residue named hypusine. Hypusination is unique to mature eIF-5A factor and is essential for its function.</text>
</comment>
<evidence type="ECO:0000256" key="3">
    <source>
        <dbReference type="ARBA" id="ARBA00009892"/>
    </source>
</evidence>
<dbReference type="FunFam" id="3.40.910.10:FF:000010">
    <property type="entry name" value="Deoxyhypusine synthase"/>
    <property type="match status" value="1"/>
</dbReference>
<comment type="similarity">
    <text evidence="3">Belongs to the deoxyhypusine synthase family.</text>
</comment>
<dbReference type="EMBL" id="JARK01001385">
    <property type="protein sequence ID" value="EYC11871.1"/>
    <property type="molecule type" value="Genomic_DNA"/>
</dbReference>
<dbReference type="AlphaFoldDB" id="A0A016UA92"/>
<dbReference type="InterPro" id="IPR036982">
    <property type="entry name" value="Deoxyhypusine_synthase_sf"/>
</dbReference>
<evidence type="ECO:0000256" key="6">
    <source>
        <dbReference type="ARBA" id="ARBA00023027"/>
    </source>
</evidence>
<dbReference type="SUPFAM" id="SSF52467">
    <property type="entry name" value="DHS-like NAD/FAD-binding domain"/>
    <property type="match status" value="1"/>
</dbReference>
<accession>A0A016UA92</accession>
<dbReference type="EC" id="2.5.1.46" evidence="4"/>
<dbReference type="GO" id="GO:0034038">
    <property type="term" value="F:deoxyhypusine synthase activity"/>
    <property type="evidence" value="ECO:0007669"/>
    <property type="project" value="UniProtKB-EC"/>
</dbReference>
<evidence type="ECO:0000256" key="5">
    <source>
        <dbReference type="ARBA" id="ARBA00020607"/>
    </source>
</evidence>
<evidence type="ECO:0000313" key="9">
    <source>
        <dbReference type="EMBL" id="EYC11871.1"/>
    </source>
</evidence>
<keyword evidence="7" id="KW-0386">Hypusine biosynthesis</keyword>
<dbReference type="GO" id="GO:0005737">
    <property type="term" value="C:cytoplasm"/>
    <property type="evidence" value="ECO:0007669"/>
    <property type="project" value="TreeGrafter"/>
</dbReference>
<comment type="caution">
    <text evidence="9">The sequence shown here is derived from an EMBL/GenBank/DDBJ whole genome shotgun (WGS) entry which is preliminary data.</text>
</comment>
<evidence type="ECO:0000256" key="7">
    <source>
        <dbReference type="ARBA" id="ARBA00023256"/>
    </source>
</evidence>
<dbReference type="PANTHER" id="PTHR11703">
    <property type="entry name" value="DEOXYHYPUSINE SYNTHASE"/>
    <property type="match status" value="1"/>
</dbReference>
<proteinExistence type="inferred from homology"/>
<comment type="catalytic activity">
    <reaction evidence="1">
        <text>[eIF5A protein]-L-lysine + spermidine = [eIF5A protein]-deoxyhypusine + propane-1,3-diamine</text>
        <dbReference type="Rhea" id="RHEA:33299"/>
        <dbReference type="Rhea" id="RHEA-COMP:10143"/>
        <dbReference type="Rhea" id="RHEA-COMP:10144"/>
        <dbReference type="ChEBI" id="CHEBI:29969"/>
        <dbReference type="ChEBI" id="CHEBI:57484"/>
        <dbReference type="ChEBI" id="CHEBI:57834"/>
        <dbReference type="ChEBI" id="CHEBI:82657"/>
        <dbReference type="EC" id="2.5.1.46"/>
    </reaction>
</comment>
<dbReference type="PANTHER" id="PTHR11703:SF0">
    <property type="entry name" value="DEOXYHYPUSINE SYNTHASE"/>
    <property type="match status" value="1"/>
</dbReference>
<dbReference type="InterPro" id="IPR002773">
    <property type="entry name" value="Deoxyhypusine_synthase"/>
</dbReference>
<evidence type="ECO:0000313" key="10">
    <source>
        <dbReference type="Proteomes" id="UP000024635"/>
    </source>
</evidence>
<sequence>MADSGDVLDDLSIAQGAVLVKSCEVPQDATVIRGYDFNEGIDFSKLMASYLSTGFQATHLGKAIMEVNAMLDAREKEQTDEKRGHFFPYPEKRPIPSCTIFLGYTSNLVSSGLREVLRFVVQHNLVDCVVTSAGGVEEDLIKCLRPSYLGDFRMDGKQLRSRGLNRAGNILIPNDNYCAFEDWLSPILDDCLKEQQETGFSWTPSKLCQRFFKLYFENTGLLDQNNVLKNVVEFRGFNGAIKFLMIYSSQGKCTRLTPGIETKHPPSGAFSKAMLMYVYHFCPMLLVRPGERVKDVLAAFNFHGPKIFKEIFLTETLHMGVI</sequence>
<dbReference type="InterPro" id="IPR029035">
    <property type="entry name" value="DHS-like_NAD/FAD-binding_dom"/>
</dbReference>